<proteinExistence type="predicted"/>
<dbReference type="Proteomes" id="UP001175001">
    <property type="component" value="Unassembled WGS sequence"/>
</dbReference>
<reference evidence="2" key="1">
    <citation type="submission" date="2023-06" db="EMBL/GenBank/DDBJ databases">
        <title>Multi-omics analyses reveal the molecular pathogenesis toolkit of Lasiodiplodia hormozganensis, a cross-kingdom pathogen.</title>
        <authorList>
            <person name="Felix C."/>
            <person name="Meneses R."/>
            <person name="Goncalves M.F.M."/>
            <person name="Tilleman L."/>
            <person name="Duarte A.S."/>
            <person name="Jorrin-Novo J.V."/>
            <person name="Van De Peer Y."/>
            <person name="Deforce D."/>
            <person name="Van Nieuwerburgh F."/>
            <person name="Esteves A.C."/>
            <person name="Alves A."/>
        </authorList>
    </citation>
    <scope>NUCLEOTIDE SEQUENCE</scope>
    <source>
        <strain evidence="2">CBS 339.90</strain>
    </source>
</reference>
<dbReference type="AlphaFoldDB" id="A0AA39X1J0"/>
<feature type="region of interest" description="Disordered" evidence="1">
    <location>
        <begin position="105"/>
        <end position="135"/>
    </location>
</feature>
<sequence length="173" mass="20038">MSAAQHLETIRNGFEIMTKLLTMVLEAYAKLEKKIDKLRLELDEIRMDPEEFEEHVADQERLGINHANYEEIIKDLEMERASDKEEINNLKMELDKRETVIKELQMQQGGGSSRLSEVGQGQKEEEDNVKEAENKDGDKLEVIVDKLKELAEFVKELVARLEVKVKLALVRDE</sequence>
<gene>
    <name evidence="2" type="ORF">DIS24_g11130</name>
</gene>
<dbReference type="EMBL" id="JAUJDW010000145">
    <property type="protein sequence ID" value="KAK0625540.1"/>
    <property type="molecule type" value="Genomic_DNA"/>
</dbReference>
<accession>A0AA39X1J0</accession>
<evidence type="ECO:0000313" key="3">
    <source>
        <dbReference type="Proteomes" id="UP001175001"/>
    </source>
</evidence>
<evidence type="ECO:0000313" key="2">
    <source>
        <dbReference type="EMBL" id="KAK0625540.1"/>
    </source>
</evidence>
<dbReference type="Gene3D" id="1.10.287.1490">
    <property type="match status" value="1"/>
</dbReference>
<comment type="caution">
    <text evidence="2">The sequence shown here is derived from an EMBL/GenBank/DDBJ whole genome shotgun (WGS) entry which is preliminary data.</text>
</comment>
<evidence type="ECO:0000256" key="1">
    <source>
        <dbReference type="SAM" id="MobiDB-lite"/>
    </source>
</evidence>
<name>A0AA39X1J0_9PEZI</name>
<organism evidence="2 3">
    <name type="scientific">Lasiodiplodia hormozganensis</name>
    <dbReference type="NCBI Taxonomy" id="869390"/>
    <lineage>
        <taxon>Eukaryota</taxon>
        <taxon>Fungi</taxon>
        <taxon>Dikarya</taxon>
        <taxon>Ascomycota</taxon>
        <taxon>Pezizomycotina</taxon>
        <taxon>Dothideomycetes</taxon>
        <taxon>Dothideomycetes incertae sedis</taxon>
        <taxon>Botryosphaeriales</taxon>
        <taxon>Botryosphaeriaceae</taxon>
        <taxon>Lasiodiplodia</taxon>
    </lineage>
</organism>
<protein>
    <submittedName>
        <fullName evidence="2">Uncharacterized protein</fullName>
    </submittedName>
</protein>
<keyword evidence="3" id="KW-1185">Reference proteome</keyword>